<evidence type="ECO:0000256" key="6">
    <source>
        <dbReference type="ARBA" id="ARBA00023014"/>
    </source>
</evidence>
<feature type="binding site" evidence="8">
    <location>
        <position position="95"/>
    </location>
    <ligand>
        <name>[4Fe-4S] cluster</name>
        <dbReference type="ChEBI" id="CHEBI:49883"/>
    </ligand>
</feature>
<dbReference type="NCBIfam" id="NF005208">
    <property type="entry name" value="PRK06676.1"/>
    <property type="match status" value="1"/>
</dbReference>
<evidence type="ECO:0000259" key="9">
    <source>
        <dbReference type="PROSITE" id="PS50126"/>
    </source>
</evidence>
<dbReference type="InterPro" id="IPR003029">
    <property type="entry name" value="S1_domain"/>
</dbReference>
<feature type="binding site" evidence="8">
    <location>
        <position position="223"/>
    </location>
    <ligand>
        <name>dimethylallyl diphosphate</name>
        <dbReference type="ChEBI" id="CHEBI:57623"/>
    </ligand>
</feature>
<dbReference type="PANTHER" id="PTHR10724">
    <property type="entry name" value="30S RIBOSOMAL PROTEIN S1"/>
    <property type="match status" value="1"/>
</dbReference>
<dbReference type="Pfam" id="PF02401">
    <property type="entry name" value="LYTB"/>
    <property type="match status" value="1"/>
</dbReference>
<evidence type="ECO:0000256" key="8">
    <source>
        <dbReference type="HAMAP-Rule" id="MF_00191"/>
    </source>
</evidence>
<feature type="binding site" evidence="8">
    <location>
        <position position="266"/>
    </location>
    <ligand>
        <name>dimethylallyl diphosphate</name>
        <dbReference type="ChEBI" id="CHEBI:57623"/>
    </ligand>
</feature>
<reference evidence="10" key="2">
    <citation type="journal article" date="2021" name="PeerJ">
        <title>Extensive microbial diversity within the chicken gut microbiome revealed by metagenomics and culture.</title>
        <authorList>
            <person name="Gilroy R."/>
            <person name="Ravi A."/>
            <person name="Getino M."/>
            <person name="Pursley I."/>
            <person name="Horton D.L."/>
            <person name="Alikhan N.F."/>
            <person name="Baker D."/>
            <person name="Gharbi K."/>
            <person name="Hall N."/>
            <person name="Watson M."/>
            <person name="Adriaenssens E.M."/>
            <person name="Foster-Nyarko E."/>
            <person name="Jarju S."/>
            <person name="Secka A."/>
            <person name="Antonio M."/>
            <person name="Oren A."/>
            <person name="Chaudhuri R.R."/>
            <person name="La Ragione R."/>
            <person name="Hildebrand F."/>
            <person name="Pallen M.J."/>
        </authorList>
    </citation>
    <scope>NUCLEOTIDE SEQUENCE</scope>
    <source>
        <strain evidence="10">ChiHjej9B8-7071</strain>
    </source>
</reference>
<feature type="binding site" evidence="8">
    <location>
        <position position="40"/>
    </location>
    <ligand>
        <name>dimethylallyl diphosphate</name>
        <dbReference type="ChEBI" id="CHEBI:57623"/>
    </ligand>
</feature>
<evidence type="ECO:0000313" key="10">
    <source>
        <dbReference type="EMBL" id="HIR09307.1"/>
    </source>
</evidence>
<dbReference type="Gene3D" id="3.40.50.11270">
    <property type="match status" value="1"/>
</dbReference>
<feature type="binding site" evidence="8">
    <location>
        <position position="166"/>
    </location>
    <ligand>
        <name>(2E)-4-hydroxy-3-methylbut-2-enyl diphosphate</name>
        <dbReference type="ChEBI" id="CHEBI:128753"/>
    </ligand>
</feature>
<dbReference type="Gene3D" id="3.40.1010.20">
    <property type="entry name" value="4-hydroxy-3-methylbut-2-enyl diphosphate reductase, catalytic domain"/>
    <property type="match status" value="2"/>
</dbReference>
<evidence type="ECO:0000256" key="4">
    <source>
        <dbReference type="ARBA" id="ARBA00022980"/>
    </source>
</evidence>
<feature type="binding site" evidence="8">
    <location>
        <position position="266"/>
    </location>
    <ligand>
        <name>(2E)-4-hydroxy-3-methylbut-2-enyl diphosphate</name>
        <dbReference type="ChEBI" id="CHEBI:128753"/>
    </ligand>
</feature>
<dbReference type="EMBL" id="DVGD01000076">
    <property type="protein sequence ID" value="HIR09307.1"/>
    <property type="molecule type" value="Genomic_DNA"/>
</dbReference>
<dbReference type="EC" id="1.17.7.4" evidence="8"/>
<feature type="binding site" evidence="8">
    <location>
        <position position="222"/>
    </location>
    <ligand>
        <name>(2E)-4-hydroxy-3-methylbut-2-enyl diphosphate</name>
        <dbReference type="ChEBI" id="CHEBI:128753"/>
    </ligand>
</feature>
<proteinExistence type="inferred from homology"/>
<feature type="binding site" evidence="8">
    <location>
        <position position="223"/>
    </location>
    <ligand>
        <name>(2E)-4-hydroxy-3-methylbut-2-enyl diphosphate</name>
        <dbReference type="ChEBI" id="CHEBI:128753"/>
    </ligand>
</feature>
<dbReference type="InterPro" id="IPR050437">
    <property type="entry name" value="Ribos_protein_bS1-like"/>
</dbReference>
<comment type="cofactor">
    <cofactor evidence="8">
        <name>[4Fe-4S] cluster</name>
        <dbReference type="ChEBI" id="CHEBI:49883"/>
    </cofactor>
    <text evidence="8">Binds 1 [4Fe-4S] cluster per subunit.</text>
</comment>
<feature type="domain" description="S1 motif" evidence="9">
    <location>
        <begin position="566"/>
        <end position="635"/>
    </location>
</feature>
<feature type="binding site" evidence="8">
    <location>
        <position position="12"/>
    </location>
    <ligand>
        <name>[4Fe-4S] cluster</name>
        <dbReference type="ChEBI" id="CHEBI:49883"/>
    </ligand>
</feature>
<keyword evidence="5 8" id="KW-0408">Iron</keyword>
<feature type="binding site" evidence="8">
    <location>
        <position position="223"/>
    </location>
    <ligand>
        <name>isopentenyl diphosphate</name>
        <dbReference type="ChEBI" id="CHEBI:128769"/>
    </ligand>
</feature>
<dbReference type="CDD" id="cd05688">
    <property type="entry name" value="S1_RPS1_repeat_ec3"/>
    <property type="match status" value="1"/>
</dbReference>
<dbReference type="CDD" id="cd05687">
    <property type="entry name" value="S1_RPS1_repeat_ec1_hs1"/>
    <property type="match status" value="1"/>
</dbReference>
<feature type="domain" description="S1 motif" evidence="9">
    <location>
        <begin position="481"/>
        <end position="549"/>
    </location>
</feature>
<feature type="active site" description="Proton donor" evidence="8">
    <location>
        <position position="125"/>
    </location>
</feature>
<dbReference type="InterPro" id="IPR035104">
    <property type="entry name" value="Ribosomal_protein_S1-like"/>
</dbReference>
<evidence type="ECO:0000256" key="1">
    <source>
        <dbReference type="ARBA" id="ARBA00006767"/>
    </source>
</evidence>
<dbReference type="HAMAP" id="MF_00191">
    <property type="entry name" value="IspH"/>
    <property type="match status" value="1"/>
</dbReference>
<dbReference type="InterPro" id="IPR012340">
    <property type="entry name" value="NA-bd_OB-fold"/>
</dbReference>
<comment type="function">
    <text evidence="8">Catalyzes the conversion of 1-hydroxy-2-methyl-2-(E)-butenyl 4-diphosphate (HMBPP) into a mixture of isopentenyl diphosphate (IPP) and dimethylallyl diphosphate (DMAPP). Acts in the terminal step of the DOXP/MEP pathway for isoprenoid precursor biosynthesis.</text>
</comment>
<dbReference type="GO" id="GO:0003729">
    <property type="term" value="F:mRNA binding"/>
    <property type="evidence" value="ECO:0007669"/>
    <property type="project" value="UniProtKB-ARBA"/>
</dbReference>
<dbReference type="GO" id="GO:0019288">
    <property type="term" value="P:isopentenyl diphosphate biosynthetic process, methylerythritol 4-phosphate pathway"/>
    <property type="evidence" value="ECO:0007669"/>
    <property type="project" value="UniProtKB-UniRule"/>
</dbReference>
<feature type="binding site" evidence="8">
    <location>
        <position position="40"/>
    </location>
    <ligand>
        <name>(2E)-4-hydroxy-3-methylbut-2-enyl diphosphate</name>
        <dbReference type="ChEBI" id="CHEBI:128753"/>
    </ligand>
</feature>
<evidence type="ECO:0000256" key="2">
    <source>
        <dbReference type="ARBA" id="ARBA00022485"/>
    </source>
</evidence>
<dbReference type="GO" id="GO:0003735">
    <property type="term" value="F:structural constituent of ribosome"/>
    <property type="evidence" value="ECO:0007669"/>
    <property type="project" value="TreeGrafter"/>
</dbReference>
<keyword evidence="2 8" id="KW-0004">4Fe-4S</keyword>
<keyword evidence="8" id="KW-0414">Isoprene biosynthesis</keyword>
<dbReference type="NCBIfam" id="NF000907">
    <property type="entry name" value="PRK00087.1"/>
    <property type="match status" value="1"/>
</dbReference>
<dbReference type="InterPro" id="IPR003451">
    <property type="entry name" value="LytB/IspH"/>
</dbReference>
<comment type="pathway">
    <text evidence="8">Isoprenoid biosynthesis; dimethylallyl diphosphate biosynthesis; dimethylallyl diphosphate from (2E)-4-hydroxy-3-methylbutenyl diphosphate: step 1/1.</text>
</comment>
<keyword evidence="6 8" id="KW-0411">Iron-sulfur</keyword>
<keyword evidence="3 8" id="KW-0479">Metal-binding</keyword>
<dbReference type="GO" id="GO:0022627">
    <property type="term" value="C:cytosolic small ribosomal subunit"/>
    <property type="evidence" value="ECO:0007669"/>
    <property type="project" value="TreeGrafter"/>
</dbReference>
<comment type="similarity">
    <text evidence="1">Belongs to the bacterial ribosomal protein bS1 family.</text>
</comment>
<organism evidence="10 11">
    <name type="scientific">Candidatus Avoscillospira stercoripullorum</name>
    <dbReference type="NCBI Taxonomy" id="2840709"/>
    <lineage>
        <taxon>Bacteria</taxon>
        <taxon>Bacillati</taxon>
        <taxon>Bacillota</taxon>
        <taxon>Clostridia</taxon>
        <taxon>Eubacteriales</taxon>
        <taxon>Oscillospiraceae</taxon>
        <taxon>Oscillospiraceae incertae sedis</taxon>
        <taxon>Candidatus Avoscillospira</taxon>
    </lineage>
</organism>
<protein>
    <recommendedName>
        <fullName evidence="8">4-hydroxy-3-methylbut-2-enyl diphosphate reductase</fullName>
        <shortName evidence="8">HMBPP reductase</shortName>
        <ecNumber evidence="8">1.17.7.4</ecNumber>
    </recommendedName>
</protein>
<keyword evidence="4 10" id="KW-0689">Ribosomal protein</keyword>
<evidence type="ECO:0000313" key="11">
    <source>
        <dbReference type="Proteomes" id="UP000824258"/>
    </source>
</evidence>
<reference evidence="10" key="1">
    <citation type="submission" date="2020-10" db="EMBL/GenBank/DDBJ databases">
        <authorList>
            <person name="Gilroy R."/>
        </authorList>
    </citation>
    <scope>NUCLEOTIDE SEQUENCE</scope>
    <source>
        <strain evidence="10">ChiHjej9B8-7071</strain>
    </source>
</reference>
<feature type="binding site" evidence="8">
    <location>
        <position position="123"/>
    </location>
    <ligand>
        <name>(2E)-4-hydroxy-3-methylbut-2-enyl diphosphate</name>
        <dbReference type="ChEBI" id="CHEBI:128753"/>
    </ligand>
</feature>
<dbReference type="GO" id="GO:0051539">
    <property type="term" value="F:4 iron, 4 sulfur cluster binding"/>
    <property type="evidence" value="ECO:0007669"/>
    <property type="project" value="UniProtKB-UniRule"/>
</dbReference>
<comment type="catalytic activity">
    <reaction evidence="8">
        <text>isopentenyl diphosphate + 2 oxidized [2Fe-2S]-[ferredoxin] + H2O = (2E)-4-hydroxy-3-methylbut-2-enyl diphosphate + 2 reduced [2Fe-2S]-[ferredoxin] + 2 H(+)</text>
        <dbReference type="Rhea" id="RHEA:24488"/>
        <dbReference type="Rhea" id="RHEA-COMP:10000"/>
        <dbReference type="Rhea" id="RHEA-COMP:10001"/>
        <dbReference type="ChEBI" id="CHEBI:15377"/>
        <dbReference type="ChEBI" id="CHEBI:15378"/>
        <dbReference type="ChEBI" id="CHEBI:33737"/>
        <dbReference type="ChEBI" id="CHEBI:33738"/>
        <dbReference type="ChEBI" id="CHEBI:128753"/>
        <dbReference type="ChEBI" id="CHEBI:128769"/>
        <dbReference type="EC" id="1.17.7.4"/>
    </reaction>
</comment>
<name>A0A9D1A6Q1_9FIRM</name>
<dbReference type="NCBIfam" id="TIGR00216">
    <property type="entry name" value="ispH_lytB"/>
    <property type="match status" value="1"/>
</dbReference>
<feature type="binding site" evidence="8">
    <location>
        <position position="224"/>
    </location>
    <ligand>
        <name>dimethylallyl diphosphate</name>
        <dbReference type="ChEBI" id="CHEBI:57623"/>
    </ligand>
</feature>
<comment type="similarity">
    <text evidence="8">Belongs to the IspH family.</text>
</comment>
<feature type="binding site" evidence="8">
    <location>
        <position position="224"/>
    </location>
    <ligand>
        <name>isopentenyl diphosphate</name>
        <dbReference type="ChEBI" id="CHEBI:128769"/>
    </ligand>
</feature>
<sequence>MKVILAKTAGFCFGVDRAVSLVEEAVAQGKQVATLGPIIHNRHVTAHFAEKGVRELQEPEEAQPGSVVVIRSHGISRAVYERLQVQDVEIVDATCPFVKRIHKIVLRAEEQGRLPVIIGTKSHPEVQAIAGWCKHPLVFETPEELSSWLQEDPARCHLPLTMVSQTTSTQNLWERCRKIIKKECTNGEIFDTICEATENRQKEANELSQSCDAMVVIGDSMSSNTKRLAMICGQHCKDVVLVEDACGLDVSHFSSARSVGITAGASTPAWIIKEVNNIMSEEIKVETAQEEDFAELLEQSIKTLNNGDKVTGIVTAIGATEIQVDLGTKHAGYIPVDDFSSDPSVKPEDVLKVGDEIEVLVVHVNDSEGTARLSKKRLEAGKAWEEIEAAAESKAVVEGLITEENKGGIVANVKGVRVFIPASQTGVPKGGDLSKLVKTTVQMKITEVNRARRRVVGSIRAVTNELRKAAQEKIWAEIEVGKKYHGVVKSLTSYGAFVDIGGVDGMVHVSELSWNRIKNPAEVVKVGDEIEVFVISYDPEKKKISLGYKTPETNPWNIFLNQYKVGDVAKVKIVKLMTFGAFAEIIPGVDGLIHISQIADRRIGKPEDVLSEGQEVDAKIIDIDAENKRISLSIRALLTAAEDEAPAVEE</sequence>
<dbReference type="GO" id="GO:0050992">
    <property type="term" value="P:dimethylallyl diphosphate biosynthetic process"/>
    <property type="evidence" value="ECO:0007669"/>
    <property type="project" value="UniProtKB-UniRule"/>
</dbReference>
<feature type="binding site" evidence="8">
    <location>
        <position position="73"/>
    </location>
    <ligand>
        <name>dimethylallyl diphosphate</name>
        <dbReference type="ChEBI" id="CHEBI:57623"/>
    </ligand>
</feature>
<dbReference type="PRINTS" id="PR00681">
    <property type="entry name" value="RIBOSOMALS1"/>
</dbReference>
<evidence type="ECO:0000256" key="7">
    <source>
        <dbReference type="ARBA" id="ARBA00023274"/>
    </source>
</evidence>
<comment type="pathway">
    <text evidence="8">Isoprenoid biosynthesis; isopentenyl diphosphate biosynthesis via DXP pathway; isopentenyl diphosphate from 1-deoxy-D-xylulose 5-phosphate: step 6/6.</text>
</comment>
<dbReference type="GO" id="GO:0051745">
    <property type="term" value="F:4-hydroxy-3-methylbut-2-enyl diphosphate reductase activity"/>
    <property type="evidence" value="ECO:0007669"/>
    <property type="project" value="UniProtKB-UniRule"/>
</dbReference>
<dbReference type="GO" id="GO:0016114">
    <property type="term" value="P:terpenoid biosynthetic process"/>
    <property type="evidence" value="ECO:0007669"/>
    <property type="project" value="UniProtKB-UniRule"/>
</dbReference>
<accession>A0A9D1A6Q1</accession>
<dbReference type="Proteomes" id="UP000824258">
    <property type="component" value="Unassembled WGS sequence"/>
</dbReference>
<comment type="catalytic activity">
    <reaction evidence="8">
        <text>dimethylallyl diphosphate + 2 oxidized [2Fe-2S]-[ferredoxin] + H2O = (2E)-4-hydroxy-3-methylbut-2-enyl diphosphate + 2 reduced [2Fe-2S]-[ferredoxin] + 2 H(+)</text>
        <dbReference type="Rhea" id="RHEA:24825"/>
        <dbReference type="Rhea" id="RHEA-COMP:10000"/>
        <dbReference type="Rhea" id="RHEA-COMP:10001"/>
        <dbReference type="ChEBI" id="CHEBI:15377"/>
        <dbReference type="ChEBI" id="CHEBI:15378"/>
        <dbReference type="ChEBI" id="CHEBI:33737"/>
        <dbReference type="ChEBI" id="CHEBI:33738"/>
        <dbReference type="ChEBI" id="CHEBI:57623"/>
        <dbReference type="ChEBI" id="CHEBI:128753"/>
        <dbReference type="EC" id="1.17.7.4"/>
    </reaction>
</comment>
<feature type="binding site" evidence="8">
    <location>
        <position position="73"/>
    </location>
    <ligand>
        <name>isopentenyl diphosphate</name>
        <dbReference type="ChEBI" id="CHEBI:128769"/>
    </ligand>
</feature>
<feature type="binding site" evidence="8">
    <location>
        <position position="224"/>
    </location>
    <ligand>
        <name>(2E)-4-hydroxy-3-methylbut-2-enyl diphosphate</name>
        <dbReference type="ChEBI" id="CHEBI:128753"/>
    </ligand>
</feature>
<feature type="binding site" evidence="8">
    <location>
        <position position="73"/>
    </location>
    <ligand>
        <name>(2E)-4-hydroxy-3-methylbut-2-enyl diphosphate</name>
        <dbReference type="ChEBI" id="CHEBI:128753"/>
    </ligand>
</feature>
<dbReference type="SUPFAM" id="SSF50249">
    <property type="entry name" value="Nucleic acid-binding proteins"/>
    <property type="match status" value="4"/>
</dbReference>
<dbReference type="PANTHER" id="PTHR10724:SF7">
    <property type="entry name" value="SMALL RIBOSOMAL SUBUNIT PROTEIN BS1C"/>
    <property type="match status" value="1"/>
</dbReference>
<feature type="binding site" evidence="8">
    <location>
        <position position="194"/>
    </location>
    <ligand>
        <name>[4Fe-4S] cluster</name>
        <dbReference type="ChEBI" id="CHEBI:49883"/>
    </ligand>
</feature>
<dbReference type="Pfam" id="PF00575">
    <property type="entry name" value="S1"/>
    <property type="match status" value="4"/>
</dbReference>
<evidence type="ECO:0000256" key="5">
    <source>
        <dbReference type="ARBA" id="ARBA00023004"/>
    </source>
</evidence>
<gene>
    <name evidence="8" type="primary">ispH</name>
    <name evidence="10" type="ORF">IAA70_02765</name>
</gene>
<feature type="binding site" evidence="8">
    <location>
        <position position="123"/>
    </location>
    <ligand>
        <name>isopentenyl diphosphate</name>
        <dbReference type="ChEBI" id="CHEBI:128769"/>
    </ligand>
</feature>
<dbReference type="Gene3D" id="2.40.50.140">
    <property type="entry name" value="Nucleic acid-binding proteins"/>
    <property type="match status" value="4"/>
</dbReference>
<evidence type="ECO:0000256" key="3">
    <source>
        <dbReference type="ARBA" id="ARBA00022723"/>
    </source>
</evidence>
<dbReference type="CDD" id="cd04465">
    <property type="entry name" value="S1_RPS1_repeat_ec2_hs2"/>
    <property type="match status" value="1"/>
</dbReference>
<feature type="binding site" evidence="8">
    <location>
        <position position="123"/>
    </location>
    <ligand>
        <name>dimethylallyl diphosphate</name>
        <dbReference type="ChEBI" id="CHEBI:57623"/>
    </ligand>
</feature>
<feature type="binding site" evidence="8">
    <location>
        <position position="222"/>
    </location>
    <ligand>
        <name>dimethylallyl diphosphate</name>
        <dbReference type="ChEBI" id="CHEBI:57623"/>
    </ligand>
</feature>
<dbReference type="PROSITE" id="PS50126">
    <property type="entry name" value="S1"/>
    <property type="match status" value="4"/>
</dbReference>
<dbReference type="CDD" id="cd13944">
    <property type="entry name" value="lytB_ispH"/>
    <property type="match status" value="1"/>
</dbReference>
<dbReference type="GO" id="GO:0006412">
    <property type="term" value="P:translation"/>
    <property type="evidence" value="ECO:0007669"/>
    <property type="project" value="TreeGrafter"/>
</dbReference>
<comment type="caution">
    <text evidence="10">The sequence shown here is derived from an EMBL/GenBank/DDBJ whole genome shotgun (WGS) entry which is preliminary data.</text>
</comment>
<keyword evidence="7" id="KW-0687">Ribonucleoprotein</keyword>
<feature type="binding site" evidence="8">
    <location>
        <position position="40"/>
    </location>
    <ligand>
        <name>isopentenyl diphosphate</name>
        <dbReference type="ChEBI" id="CHEBI:128769"/>
    </ligand>
</feature>
<dbReference type="FunFam" id="2.40.50.140:FF:000051">
    <property type="entry name" value="RNA-binding transcriptional accessory protein"/>
    <property type="match status" value="1"/>
</dbReference>
<dbReference type="GO" id="GO:0046872">
    <property type="term" value="F:metal ion binding"/>
    <property type="evidence" value="ECO:0007669"/>
    <property type="project" value="UniProtKB-KW"/>
</dbReference>
<feature type="binding site" evidence="8">
    <location>
        <position position="266"/>
    </location>
    <ligand>
        <name>isopentenyl diphosphate</name>
        <dbReference type="ChEBI" id="CHEBI:128769"/>
    </ligand>
</feature>
<keyword evidence="8 10" id="KW-0560">Oxidoreductase</keyword>
<feature type="domain" description="S1 motif" evidence="9">
    <location>
        <begin position="307"/>
        <end position="376"/>
    </location>
</feature>
<dbReference type="AlphaFoldDB" id="A0A9D1A6Q1"/>
<feature type="binding site" evidence="8">
    <location>
        <position position="222"/>
    </location>
    <ligand>
        <name>isopentenyl diphosphate</name>
        <dbReference type="ChEBI" id="CHEBI:128769"/>
    </ligand>
</feature>
<feature type="domain" description="S1 motif" evidence="9">
    <location>
        <begin position="394"/>
        <end position="460"/>
    </location>
</feature>
<dbReference type="SMART" id="SM00316">
    <property type="entry name" value="S1"/>
    <property type="match status" value="4"/>
</dbReference>